<sequence length="101" mass="10849">MAGARAQALKARKAVAAASSSKFQASVDELFQPEAPALLTFTDHTTHVSDNARRKRAHETTVEAPSPGSAPRFVCKALGFPKTAKREKLWVSPAIQLRPPA</sequence>
<reference evidence="2" key="1">
    <citation type="submission" date="2014-09" db="EMBL/GenBank/DDBJ databases">
        <title>Genome sequence of the luminous mushroom Mycena chlorophos for searching fungal bioluminescence genes.</title>
        <authorList>
            <person name="Tanaka Y."/>
            <person name="Kasuga D."/>
            <person name="Oba Y."/>
            <person name="Hase S."/>
            <person name="Sato K."/>
            <person name="Oba Y."/>
            <person name="Sakakibara Y."/>
        </authorList>
    </citation>
    <scope>NUCLEOTIDE SEQUENCE</scope>
</reference>
<gene>
    <name evidence="2" type="ORF">MCHLO_05234</name>
</gene>
<dbReference type="EMBL" id="DF844003">
    <property type="protein sequence ID" value="GAT47791.1"/>
    <property type="molecule type" value="Genomic_DNA"/>
</dbReference>
<name>A0ABQ0L9M6_MYCCL</name>
<protein>
    <submittedName>
        <fullName evidence="2">Uncharacterized protein</fullName>
    </submittedName>
</protein>
<keyword evidence="3" id="KW-1185">Reference proteome</keyword>
<accession>A0ABQ0L9M6</accession>
<proteinExistence type="predicted"/>
<evidence type="ECO:0000313" key="2">
    <source>
        <dbReference type="EMBL" id="GAT47791.1"/>
    </source>
</evidence>
<organism evidence="2 3">
    <name type="scientific">Mycena chlorophos</name>
    <name type="common">Agaric fungus</name>
    <name type="synonym">Agaricus chlorophos</name>
    <dbReference type="NCBI Taxonomy" id="658473"/>
    <lineage>
        <taxon>Eukaryota</taxon>
        <taxon>Fungi</taxon>
        <taxon>Dikarya</taxon>
        <taxon>Basidiomycota</taxon>
        <taxon>Agaricomycotina</taxon>
        <taxon>Agaricomycetes</taxon>
        <taxon>Agaricomycetidae</taxon>
        <taxon>Agaricales</taxon>
        <taxon>Marasmiineae</taxon>
        <taxon>Mycenaceae</taxon>
        <taxon>Mycena</taxon>
    </lineage>
</organism>
<feature type="region of interest" description="Disordered" evidence="1">
    <location>
        <begin position="49"/>
        <end position="68"/>
    </location>
</feature>
<dbReference type="Proteomes" id="UP000815677">
    <property type="component" value="Unassembled WGS sequence"/>
</dbReference>
<evidence type="ECO:0000256" key="1">
    <source>
        <dbReference type="SAM" id="MobiDB-lite"/>
    </source>
</evidence>
<evidence type="ECO:0000313" key="3">
    <source>
        <dbReference type="Proteomes" id="UP000815677"/>
    </source>
</evidence>